<evidence type="ECO:0000313" key="1">
    <source>
        <dbReference type="EMBL" id="SEH59557.1"/>
    </source>
</evidence>
<keyword evidence="4" id="KW-1185">Reference proteome</keyword>
<reference evidence="1" key="3">
    <citation type="submission" date="2016-10" db="EMBL/GenBank/DDBJ databases">
        <authorList>
            <person name="de Groot N.N."/>
        </authorList>
    </citation>
    <scope>NUCLEOTIDE SEQUENCE [LARGE SCALE GENOMIC DNA]</scope>
    <source>
        <strain evidence="1">CCBAU85039</strain>
    </source>
</reference>
<evidence type="ECO:0000313" key="2">
    <source>
        <dbReference type="EMBL" id="SEN39553.1"/>
    </source>
</evidence>
<reference evidence="3" key="2">
    <citation type="submission" date="2016-10" db="EMBL/GenBank/DDBJ databases">
        <authorList>
            <person name="Wibberg D."/>
        </authorList>
    </citation>
    <scope>NUCLEOTIDE SEQUENCE [LARGE SCALE GENOMIC DNA]</scope>
</reference>
<sequence length="79" mass="9069">MDLNWVALWNAFQVCGRKVRRDRFADPLEGPEWQDLQLIVRFIAWRAARRSAARSAALSQAKCESGPDRGYVSKFSLKT</sequence>
<evidence type="ECO:0000313" key="3">
    <source>
        <dbReference type="Proteomes" id="UP000183063"/>
    </source>
</evidence>
<name>A0A1H8G6D8_9HYPH</name>
<protein>
    <submittedName>
        <fullName evidence="1">Uncharacterized protein</fullName>
    </submittedName>
</protein>
<accession>A0A1H8G6D8</accession>
<reference evidence="2 4" key="1">
    <citation type="submission" date="2016-10" db="EMBL/GenBank/DDBJ databases">
        <authorList>
            <person name="Varghese N."/>
            <person name="Submissions S."/>
        </authorList>
    </citation>
    <scope>NUCLEOTIDE SEQUENCE [LARGE SCALE GENOMIC DNA]</scope>
    <source>
        <strain evidence="2 4">CGMCC 1.7071</strain>
    </source>
</reference>
<dbReference type="EMBL" id="FOCV01000004">
    <property type="protein sequence ID" value="SEN39553.1"/>
    <property type="molecule type" value="Genomic_DNA"/>
</dbReference>
<evidence type="ECO:0000313" key="4">
    <source>
        <dbReference type="Proteomes" id="UP000198939"/>
    </source>
</evidence>
<dbReference type="EMBL" id="FNXB01000006">
    <property type="protein sequence ID" value="SEH59557.1"/>
    <property type="molecule type" value="Genomic_DNA"/>
</dbReference>
<dbReference type="Proteomes" id="UP000183063">
    <property type="component" value="Unassembled WGS sequence"/>
</dbReference>
<dbReference type="AlphaFoldDB" id="A0A1H8G6D8"/>
<proteinExistence type="predicted"/>
<dbReference type="Proteomes" id="UP000198939">
    <property type="component" value="Unassembled WGS sequence"/>
</dbReference>
<organism evidence="1 3">
    <name type="scientific">Rhizobium tibeticum</name>
    <dbReference type="NCBI Taxonomy" id="501024"/>
    <lineage>
        <taxon>Bacteria</taxon>
        <taxon>Pseudomonadati</taxon>
        <taxon>Pseudomonadota</taxon>
        <taxon>Alphaproteobacteria</taxon>
        <taxon>Hyphomicrobiales</taxon>
        <taxon>Rhizobiaceae</taxon>
        <taxon>Rhizobium/Agrobacterium group</taxon>
        <taxon>Rhizobium</taxon>
    </lineage>
</organism>
<gene>
    <name evidence="1" type="ORF">RTCCBAU85039_1311</name>
    <name evidence="2" type="ORF">SAMN05216228_1004121</name>
</gene>